<organism evidence="2 3">
    <name type="scientific">Nakamurella aerolata</name>
    <dbReference type="NCBI Taxonomy" id="1656892"/>
    <lineage>
        <taxon>Bacteria</taxon>
        <taxon>Bacillati</taxon>
        <taxon>Actinomycetota</taxon>
        <taxon>Actinomycetes</taxon>
        <taxon>Nakamurellales</taxon>
        <taxon>Nakamurellaceae</taxon>
        <taxon>Nakamurella</taxon>
    </lineage>
</organism>
<dbReference type="InterPro" id="IPR011009">
    <property type="entry name" value="Kinase-like_dom_sf"/>
</dbReference>
<proteinExistence type="predicted"/>
<keyword evidence="3" id="KW-1185">Reference proteome</keyword>
<feature type="domain" description="Aminoglycoside phosphotransferase" evidence="1">
    <location>
        <begin position="38"/>
        <end position="241"/>
    </location>
</feature>
<keyword evidence="2" id="KW-0808">Transferase</keyword>
<dbReference type="Gene3D" id="3.90.1200.10">
    <property type="match status" value="1"/>
</dbReference>
<protein>
    <submittedName>
        <fullName evidence="2">Aminoglycoside phosphotransferase family protein</fullName>
    </submittedName>
</protein>
<dbReference type="Gene3D" id="3.30.200.150">
    <property type="match status" value="1"/>
</dbReference>
<dbReference type="AlphaFoldDB" id="A0A849A6U6"/>
<evidence type="ECO:0000259" key="1">
    <source>
        <dbReference type="Pfam" id="PF01636"/>
    </source>
</evidence>
<dbReference type="Proteomes" id="UP000562984">
    <property type="component" value="Unassembled WGS sequence"/>
</dbReference>
<sequence>MSSSPSSSVSAAWLRRVAAELGLPEGTPRPLTDAGGVNVVVVVGTGADRWVIRAPKDLRSADVFAAEQWSARQARSLGIATPAVTHVGTLDDRPFSAQRFVAGTPALDAPHRHDELWTTLGEYCLRIGRIQPAEGAPDVLFSRFGADLPTAWTAHLDYNLDQLDADDRLLRIGALSTAEQRQVADRIEVLRALPPRFGLSHGDLALRNLMLPDPSLAGDAAPTLIDWGSAAFGPVPWRDLYQVDRDRRREGVTSWRQLGRFAEAAGVDLIAEWDTLVSYRLLQHVDLVRWALDRRPDLVPDTMAQLREVLDDTSTPAPG</sequence>
<dbReference type="SUPFAM" id="SSF56112">
    <property type="entry name" value="Protein kinase-like (PK-like)"/>
    <property type="match status" value="1"/>
</dbReference>
<evidence type="ECO:0000313" key="3">
    <source>
        <dbReference type="Proteomes" id="UP000562984"/>
    </source>
</evidence>
<comment type="caution">
    <text evidence="2">The sequence shown here is derived from an EMBL/GenBank/DDBJ whole genome shotgun (WGS) entry which is preliminary data.</text>
</comment>
<dbReference type="Pfam" id="PF01636">
    <property type="entry name" value="APH"/>
    <property type="match status" value="1"/>
</dbReference>
<gene>
    <name evidence="2" type="ORF">HKD39_06490</name>
</gene>
<reference evidence="2 3" key="1">
    <citation type="submission" date="2020-05" db="EMBL/GenBank/DDBJ databases">
        <title>Nakamurella sp. DB0629 isolated from air conditioner.</title>
        <authorList>
            <person name="Kim D.H."/>
            <person name="Kim D.-U."/>
        </authorList>
    </citation>
    <scope>NUCLEOTIDE SEQUENCE [LARGE SCALE GENOMIC DNA]</scope>
    <source>
        <strain evidence="2 3">DB0629</strain>
    </source>
</reference>
<dbReference type="EMBL" id="JABEND010000003">
    <property type="protein sequence ID" value="NNG35366.1"/>
    <property type="molecule type" value="Genomic_DNA"/>
</dbReference>
<evidence type="ECO:0000313" key="2">
    <source>
        <dbReference type="EMBL" id="NNG35366.1"/>
    </source>
</evidence>
<dbReference type="InterPro" id="IPR002575">
    <property type="entry name" value="Aminoglycoside_PTrfase"/>
</dbReference>
<dbReference type="RefSeq" id="WP_171199066.1">
    <property type="nucleotide sequence ID" value="NZ_JABEND010000003.1"/>
</dbReference>
<dbReference type="PROSITE" id="PS00109">
    <property type="entry name" value="PROTEIN_KINASE_TYR"/>
    <property type="match status" value="1"/>
</dbReference>
<name>A0A849A6U6_9ACTN</name>
<accession>A0A849A6U6</accession>
<dbReference type="GO" id="GO:0004672">
    <property type="term" value="F:protein kinase activity"/>
    <property type="evidence" value="ECO:0007669"/>
    <property type="project" value="InterPro"/>
</dbReference>
<dbReference type="InterPro" id="IPR008266">
    <property type="entry name" value="Tyr_kinase_AS"/>
</dbReference>